<reference evidence="3 4" key="1">
    <citation type="submission" date="2017-08" db="EMBL/GenBank/DDBJ databases">
        <title>Reclassification of Bisgaard taxon 37 and 44.</title>
        <authorList>
            <person name="Christensen H."/>
        </authorList>
    </citation>
    <scope>NUCLEOTIDE SEQUENCE [LARGE SCALE GENOMIC DNA]</scope>
    <source>
        <strain evidence="3 4">EEAB3T1</strain>
    </source>
</reference>
<gene>
    <name evidence="3" type="ORF">CKF59_06470</name>
</gene>
<dbReference type="CDD" id="cd07534">
    <property type="entry name" value="HAD_CAP"/>
    <property type="match status" value="1"/>
</dbReference>
<keyword evidence="4" id="KW-1185">Reference proteome</keyword>
<proteinExistence type="predicted"/>
<evidence type="ECO:0000256" key="2">
    <source>
        <dbReference type="SAM" id="SignalP"/>
    </source>
</evidence>
<dbReference type="AlphaFoldDB" id="A0A3A1Y7Y4"/>
<organism evidence="3 4">
    <name type="scientific">Psittacicella gerlachiana</name>
    <dbReference type="NCBI Taxonomy" id="2028574"/>
    <lineage>
        <taxon>Bacteria</taxon>
        <taxon>Pseudomonadati</taxon>
        <taxon>Pseudomonadota</taxon>
        <taxon>Gammaproteobacteria</taxon>
        <taxon>Pasteurellales</taxon>
        <taxon>Psittacicellaceae</taxon>
        <taxon>Psittacicella</taxon>
    </lineage>
</organism>
<keyword evidence="3" id="KW-0449">Lipoprotein</keyword>
<feature type="chain" id="PRO_5017279181" evidence="2">
    <location>
        <begin position="29"/>
        <end position="290"/>
    </location>
</feature>
<dbReference type="SFLD" id="SFLDS00003">
    <property type="entry name" value="Haloacid_Dehalogenase"/>
    <property type="match status" value="1"/>
</dbReference>
<name>A0A3A1Y7Y4_9GAMM</name>
<dbReference type="Gene3D" id="3.40.50.1000">
    <property type="entry name" value="HAD superfamily/HAD-like"/>
    <property type="match status" value="1"/>
</dbReference>
<dbReference type="InterPro" id="IPR036412">
    <property type="entry name" value="HAD-like_sf"/>
</dbReference>
<protein>
    <submittedName>
        <fullName evidence="3">5'-nucleotidase, lipoprotein e(P4) family</fullName>
    </submittedName>
</protein>
<dbReference type="PANTHER" id="PTHR31284:SF10">
    <property type="entry name" value="ACID PHOSPHATASE-LIKE PROTEIN"/>
    <property type="match status" value="1"/>
</dbReference>
<dbReference type="NCBIfam" id="TIGR01533">
    <property type="entry name" value="lipo_e_P4"/>
    <property type="match status" value="1"/>
</dbReference>
<dbReference type="Proteomes" id="UP000265964">
    <property type="component" value="Unassembled WGS sequence"/>
</dbReference>
<dbReference type="InterPro" id="IPR005519">
    <property type="entry name" value="Acid_phosphat_B-like"/>
</dbReference>
<dbReference type="Pfam" id="PF03767">
    <property type="entry name" value="Acid_phosphat_B"/>
    <property type="match status" value="1"/>
</dbReference>
<sequence>MKINSRFFVNSKLSTLSLAILAAFTLGACTSNSNVVTDTANNVTLTQEQLAGAYLVGATAWVQNAAEYRALAYQAFNVATVAYDQAPNVRGKAKAVVVDLDETMIDNGGFQGAIAKYGIAYNSKDWGNWEKTGKPTAIPGALEFAKHVVSKGGVVYYVSNRQHANLEYTKASLIALGFPGVSDATVLLKDKVSSKEPRFEVANSKHNVVVYVGDNLRDFPEAGKFNTTAERNAWVDQNKKYFGNKFIVLPNPMYGNWLSSLAPNFYSHSLAEQNKIKVDAIKAWDLSNYK</sequence>
<evidence type="ECO:0000313" key="3">
    <source>
        <dbReference type="EMBL" id="RIY33328.1"/>
    </source>
</evidence>
<dbReference type="PROSITE" id="PS51257">
    <property type="entry name" value="PROKAR_LIPOPROTEIN"/>
    <property type="match status" value="1"/>
</dbReference>
<feature type="signal peptide" evidence="2">
    <location>
        <begin position="1"/>
        <end position="28"/>
    </location>
</feature>
<keyword evidence="1 2" id="KW-0732">Signal</keyword>
<dbReference type="GO" id="GO:0009279">
    <property type="term" value="C:cell outer membrane"/>
    <property type="evidence" value="ECO:0007669"/>
    <property type="project" value="InterPro"/>
</dbReference>
<dbReference type="PANTHER" id="PTHR31284">
    <property type="entry name" value="ACID PHOSPHATASE-LIKE PROTEIN"/>
    <property type="match status" value="1"/>
</dbReference>
<dbReference type="SFLD" id="SFLDG01125">
    <property type="entry name" value="C1.1:_Acid_Phosphatase_Like"/>
    <property type="match status" value="1"/>
</dbReference>
<accession>A0A3A1Y7Y4</accession>
<dbReference type="OrthoDB" id="395856at2"/>
<dbReference type="SUPFAM" id="SSF56784">
    <property type="entry name" value="HAD-like"/>
    <property type="match status" value="1"/>
</dbReference>
<dbReference type="InterPro" id="IPR023214">
    <property type="entry name" value="HAD_sf"/>
</dbReference>
<dbReference type="PIRSF" id="PIRSF019271">
    <property type="entry name" value="Acid_Ptase_C"/>
    <property type="match status" value="1"/>
</dbReference>
<comment type="caution">
    <text evidence="3">The sequence shown here is derived from an EMBL/GenBank/DDBJ whole genome shotgun (WGS) entry which is preliminary data.</text>
</comment>
<dbReference type="EMBL" id="NRJF01000200">
    <property type="protein sequence ID" value="RIY33328.1"/>
    <property type="molecule type" value="Genomic_DNA"/>
</dbReference>
<evidence type="ECO:0000256" key="1">
    <source>
        <dbReference type="ARBA" id="ARBA00022729"/>
    </source>
</evidence>
<evidence type="ECO:0000313" key="4">
    <source>
        <dbReference type="Proteomes" id="UP000265964"/>
    </source>
</evidence>
<dbReference type="InterPro" id="IPR006423">
    <property type="entry name" value="Lipo_e_P4"/>
</dbReference>